<dbReference type="HOGENOM" id="CLU_045012_1_0_1"/>
<accession>A0A093XTQ1</accession>
<dbReference type="PANTHER" id="PTHR28527">
    <property type="entry name" value="MATING-TYPE SWITCHING PROTEIN SWI2-RELATED"/>
    <property type="match status" value="1"/>
</dbReference>
<feature type="compositionally biased region" description="Low complexity" evidence="1">
    <location>
        <begin position="66"/>
        <end position="81"/>
    </location>
</feature>
<dbReference type="AlphaFoldDB" id="A0A093XTQ1"/>
<reference key="1">
    <citation type="journal article" date="2014" name="PLoS Genet.">
        <title>Signature Gene Expression Reveals Novel Clues to the Molecular Mechanisms of Dimorphic Transition in Penicillium marneffei.</title>
        <authorList>
            <person name="Yang E."/>
            <person name="Wang G."/>
            <person name="Cai J."/>
            <person name="Woo P.C."/>
            <person name="Lau S.K."/>
            <person name="Yuen K.-Y."/>
            <person name="Chow W.-N."/>
            <person name="Lin X."/>
        </authorList>
    </citation>
    <scope>NUCLEOTIDE SEQUENCE [LARGE SCALE GENOMIC DNA]</scope>
    <source>
        <strain>PM1</strain>
    </source>
</reference>
<dbReference type="GO" id="GO:0006310">
    <property type="term" value="P:DNA recombination"/>
    <property type="evidence" value="ECO:0007669"/>
    <property type="project" value="TreeGrafter"/>
</dbReference>
<dbReference type="PANTHER" id="PTHR28527:SF1">
    <property type="entry name" value="SWI5-DEPENDENT RECOMBINATION DNA REPAIR PROTEIN 1"/>
    <property type="match status" value="1"/>
</dbReference>
<gene>
    <name evidence="2" type="ORF">GQ26_0110450</name>
</gene>
<evidence type="ECO:0000313" key="2">
    <source>
        <dbReference type="EMBL" id="KFX48643.1"/>
    </source>
</evidence>
<proteinExistence type="predicted"/>
<feature type="region of interest" description="Disordered" evidence="1">
    <location>
        <begin position="174"/>
        <end position="219"/>
    </location>
</feature>
<dbReference type="EMBL" id="JPOX01000011">
    <property type="protein sequence ID" value="KFX48643.1"/>
    <property type="molecule type" value="Genomic_DNA"/>
</dbReference>
<sequence length="219" mass="24602">MSQPPSQQAKRRRLNNAASALSRPFKSPLPRSAQQKESANSDAAAAIQTGLISQQESPAHRHEPAIPNTSSSPSPNIKTSSQPRHPTHSLESPEIPALRRKRLALQSKLTSLRSELDTAQQALRIESSARDDELRALKLKWRGISQKAADELFETAKDKVERLGGVAVWMEREREERYDDDVDENDDGSGLKEDGEEEANIYYGHDAKESEHRARNYWL</sequence>
<feature type="compositionally biased region" description="Acidic residues" evidence="1">
    <location>
        <begin position="178"/>
        <end position="187"/>
    </location>
</feature>
<feature type="compositionally biased region" description="Polar residues" evidence="1">
    <location>
        <begin position="32"/>
        <end position="41"/>
    </location>
</feature>
<feature type="compositionally biased region" description="Basic and acidic residues" evidence="1">
    <location>
        <begin position="205"/>
        <end position="219"/>
    </location>
</feature>
<dbReference type="Gene3D" id="6.10.140.1020">
    <property type="match status" value="1"/>
</dbReference>
<reference evidence="2" key="2">
    <citation type="journal article" date="2014" name="PLoS Genet.">
        <title>Signature gene expression reveals novel clues to the molecular mechanisms of dimorphic transition in Penicillium marneffei.</title>
        <authorList>
            <person name="Yang E."/>
            <person name="Wang G."/>
            <person name="Cai J."/>
            <person name="Woo P.C."/>
            <person name="Lau S.K."/>
            <person name="Yuen K.-Y."/>
            <person name="Chow W.-N."/>
            <person name="Lin X."/>
        </authorList>
    </citation>
    <scope>NUCLEOTIDE SEQUENCE</scope>
    <source>
        <strain evidence="2">PM1</strain>
    </source>
</reference>
<comment type="caution">
    <text evidence="2">The sequence shown here is derived from an EMBL/GenBank/DDBJ whole genome shotgun (WGS) entry which is preliminary data.</text>
</comment>
<feature type="region of interest" description="Disordered" evidence="1">
    <location>
        <begin position="1"/>
        <end position="102"/>
    </location>
</feature>
<evidence type="ECO:0000256" key="1">
    <source>
        <dbReference type="SAM" id="MobiDB-lite"/>
    </source>
</evidence>
<protein>
    <submittedName>
        <fullName evidence="2">Swi5-dependent recombination DNA repair protein 1</fullName>
    </submittedName>
</protein>
<organism evidence="2">
    <name type="scientific">Talaromyces marneffei PM1</name>
    <dbReference type="NCBI Taxonomy" id="1077442"/>
    <lineage>
        <taxon>Eukaryota</taxon>
        <taxon>Fungi</taxon>
        <taxon>Dikarya</taxon>
        <taxon>Ascomycota</taxon>
        <taxon>Pezizomycotina</taxon>
        <taxon>Eurotiomycetes</taxon>
        <taxon>Eurotiomycetidae</taxon>
        <taxon>Eurotiales</taxon>
        <taxon>Trichocomaceae</taxon>
        <taxon>Talaromyces</taxon>
        <taxon>Talaromyces sect. Talaromyces</taxon>
    </lineage>
</organism>
<name>A0A093XTQ1_TALMA</name>